<keyword evidence="2" id="KW-1185">Reference proteome</keyword>
<dbReference type="OrthoDB" id="418245at2759"/>
<name>A0A653C7Q6_CALMS</name>
<protein>
    <submittedName>
        <fullName evidence="1">Uncharacterized protein</fullName>
    </submittedName>
</protein>
<proteinExistence type="predicted"/>
<dbReference type="Proteomes" id="UP000410492">
    <property type="component" value="Unassembled WGS sequence"/>
</dbReference>
<dbReference type="EMBL" id="CAACVG010007162">
    <property type="protein sequence ID" value="VEN43938.1"/>
    <property type="molecule type" value="Genomic_DNA"/>
</dbReference>
<organism evidence="1 2">
    <name type="scientific">Callosobruchus maculatus</name>
    <name type="common">Southern cowpea weevil</name>
    <name type="synonym">Pulse bruchid</name>
    <dbReference type="NCBI Taxonomy" id="64391"/>
    <lineage>
        <taxon>Eukaryota</taxon>
        <taxon>Metazoa</taxon>
        <taxon>Ecdysozoa</taxon>
        <taxon>Arthropoda</taxon>
        <taxon>Hexapoda</taxon>
        <taxon>Insecta</taxon>
        <taxon>Pterygota</taxon>
        <taxon>Neoptera</taxon>
        <taxon>Endopterygota</taxon>
        <taxon>Coleoptera</taxon>
        <taxon>Polyphaga</taxon>
        <taxon>Cucujiformia</taxon>
        <taxon>Chrysomeloidea</taxon>
        <taxon>Chrysomelidae</taxon>
        <taxon>Bruchinae</taxon>
        <taxon>Bruchini</taxon>
        <taxon>Callosobruchus</taxon>
    </lineage>
</organism>
<gene>
    <name evidence="1" type="ORF">CALMAC_LOCUS6920</name>
</gene>
<reference evidence="1 2" key="1">
    <citation type="submission" date="2019-01" db="EMBL/GenBank/DDBJ databases">
        <authorList>
            <person name="Sayadi A."/>
        </authorList>
    </citation>
    <scope>NUCLEOTIDE SEQUENCE [LARGE SCALE GENOMIC DNA]</scope>
</reference>
<evidence type="ECO:0000313" key="2">
    <source>
        <dbReference type="Proteomes" id="UP000410492"/>
    </source>
</evidence>
<dbReference type="AlphaFoldDB" id="A0A653C7Q6"/>
<sequence length="30" mass="3485">MALNMYHLSPYFLHPTYDNSQLTSARTAKI</sequence>
<accession>A0A653C7Q6</accession>
<evidence type="ECO:0000313" key="1">
    <source>
        <dbReference type="EMBL" id="VEN43938.1"/>
    </source>
</evidence>